<evidence type="ECO:0000313" key="1">
    <source>
        <dbReference type="EMBL" id="GGD48450.1"/>
    </source>
</evidence>
<accession>A0A917DLQ6</accession>
<protein>
    <submittedName>
        <fullName evidence="1">Uncharacterized protein</fullName>
    </submittedName>
</protein>
<comment type="caution">
    <text evidence="1">The sequence shown here is derived from an EMBL/GenBank/DDBJ whole genome shotgun (WGS) entry which is preliminary data.</text>
</comment>
<dbReference type="EMBL" id="BMKK01000002">
    <property type="protein sequence ID" value="GGD48450.1"/>
    <property type="molecule type" value="Genomic_DNA"/>
</dbReference>
<sequence length="118" mass="13623">MENQKGKPMTMEEKQQLMRERLGRNIGKMYDKPVEITTNETLEVATKPVDKPNKVVKGKEKVLEATDKVWRIELKIASVKLLYKLEIISKMKGKSKQQYFLGLLEKDLAANADLFKNI</sequence>
<evidence type="ECO:0000313" key="2">
    <source>
        <dbReference type="Proteomes" id="UP000609064"/>
    </source>
</evidence>
<proteinExistence type="predicted"/>
<name>A0A917DLQ6_9BACT</name>
<organism evidence="1 2">
    <name type="scientific">Emticicia aquatilis</name>
    <dbReference type="NCBI Taxonomy" id="1537369"/>
    <lineage>
        <taxon>Bacteria</taxon>
        <taxon>Pseudomonadati</taxon>
        <taxon>Bacteroidota</taxon>
        <taxon>Cytophagia</taxon>
        <taxon>Cytophagales</taxon>
        <taxon>Leadbetterellaceae</taxon>
        <taxon>Emticicia</taxon>
    </lineage>
</organism>
<keyword evidence="2" id="KW-1185">Reference proteome</keyword>
<reference evidence="1" key="1">
    <citation type="journal article" date="2014" name="Int. J. Syst. Evol. Microbiol.">
        <title>Complete genome sequence of Corynebacterium casei LMG S-19264T (=DSM 44701T), isolated from a smear-ripened cheese.</title>
        <authorList>
            <consortium name="US DOE Joint Genome Institute (JGI-PGF)"/>
            <person name="Walter F."/>
            <person name="Albersmeier A."/>
            <person name="Kalinowski J."/>
            <person name="Ruckert C."/>
        </authorList>
    </citation>
    <scope>NUCLEOTIDE SEQUENCE</scope>
    <source>
        <strain evidence="1">CGMCC 1.15958</strain>
    </source>
</reference>
<reference evidence="1" key="2">
    <citation type="submission" date="2020-09" db="EMBL/GenBank/DDBJ databases">
        <authorList>
            <person name="Sun Q."/>
            <person name="Zhou Y."/>
        </authorList>
    </citation>
    <scope>NUCLEOTIDE SEQUENCE</scope>
    <source>
        <strain evidence="1">CGMCC 1.15958</strain>
    </source>
</reference>
<dbReference type="RefSeq" id="WP_188765003.1">
    <property type="nucleotide sequence ID" value="NZ_BMKK01000002.1"/>
</dbReference>
<gene>
    <name evidence="1" type="ORF">GCM10011514_10630</name>
</gene>
<dbReference type="Proteomes" id="UP000609064">
    <property type="component" value="Unassembled WGS sequence"/>
</dbReference>
<dbReference type="AlphaFoldDB" id="A0A917DLQ6"/>